<evidence type="ECO:0000313" key="1">
    <source>
        <dbReference type="EMBL" id="CAK5081763.1"/>
    </source>
</evidence>
<dbReference type="Proteomes" id="UP001497535">
    <property type="component" value="Unassembled WGS sequence"/>
</dbReference>
<organism evidence="1 2">
    <name type="scientific">Meloidogyne enterolobii</name>
    <name type="common">Root-knot nematode worm</name>
    <name type="synonym">Meloidogyne mayaguensis</name>
    <dbReference type="NCBI Taxonomy" id="390850"/>
    <lineage>
        <taxon>Eukaryota</taxon>
        <taxon>Metazoa</taxon>
        <taxon>Ecdysozoa</taxon>
        <taxon>Nematoda</taxon>
        <taxon>Chromadorea</taxon>
        <taxon>Rhabditida</taxon>
        <taxon>Tylenchina</taxon>
        <taxon>Tylenchomorpha</taxon>
        <taxon>Tylenchoidea</taxon>
        <taxon>Meloidogynidae</taxon>
        <taxon>Meloidogyninae</taxon>
        <taxon>Meloidogyne</taxon>
    </lineage>
</organism>
<dbReference type="EMBL" id="CAVMJV010000045">
    <property type="protein sequence ID" value="CAK5081763.1"/>
    <property type="molecule type" value="Genomic_DNA"/>
</dbReference>
<keyword evidence="2" id="KW-1185">Reference proteome</keyword>
<name>A0ACB0ZSB1_MELEN</name>
<accession>A0ACB0ZSB1</accession>
<sequence>MYIFLKKFFNQSVVCIAPRYTSSIASFSRLLGQIASVASPYMIGLIVVKGTKQEWQFAFWVMAFILISTGLLFQFFGSGLLKYIFQKILRL</sequence>
<proteinExistence type="predicted"/>
<evidence type="ECO:0000313" key="2">
    <source>
        <dbReference type="Proteomes" id="UP001497535"/>
    </source>
</evidence>
<protein>
    <submittedName>
        <fullName evidence="1">Uncharacterized protein</fullName>
    </submittedName>
</protein>
<comment type="caution">
    <text evidence="1">The sequence shown here is derived from an EMBL/GenBank/DDBJ whole genome shotgun (WGS) entry which is preliminary data.</text>
</comment>
<gene>
    <name evidence="1" type="ORF">MENTE1834_LOCUS29000</name>
</gene>
<reference evidence="1" key="1">
    <citation type="submission" date="2023-11" db="EMBL/GenBank/DDBJ databases">
        <authorList>
            <person name="Poullet M."/>
        </authorList>
    </citation>
    <scope>NUCLEOTIDE SEQUENCE</scope>
    <source>
        <strain evidence="1">E1834</strain>
    </source>
</reference>